<keyword evidence="2" id="KW-1185">Reference proteome</keyword>
<organism evidence="1 2">
    <name type="scientific">Anisodus tanguticus</name>
    <dbReference type="NCBI Taxonomy" id="243964"/>
    <lineage>
        <taxon>Eukaryota</taxon>
        <taxon>Viridiplantae</taxon>
        <taxon>Streptophyta</taxon>
        <taxon>Embryophyta</taxon>
        <taxon>Tracheophyta</taxon>
        <taxon>Spermatophyta</taxon>
        <taxon>Magnoliopsida</taxon>
        <taxon>eudicotyledons</taxon>
        <taxon>Gunneridae</taxon>
        <taxon>Pentapetalae</taxon>
        <taxon>asterids</taxon>
        <taxon>lamiids</taxon>
        <taxon>Solanales</taxon>
        <taxon>Solanaceae</taxon>
        <taxon>Solanoideae</taxon>
        <taxon>Hyoscyameae</taxon>
        <taxon>Anisodus</taxon>
    </lineage>
</organism>
<dbReference type="AlphaFoldDB" id="A0AAE1RHG0"/>
<gene>
    <name evidence="1" type="ORF">RND71_030295</name>
</gene>
<proteinExistence type="predicted"/>
<name>A0AAE1RHG0_9SOLA</name>
<protein>
    <submittedName>
        <fullName evidence="1">Uncharacterized protein</fullName>
    </submittedName>
</protein>
<dbReference type="EMBL" id="JAVYJV010000016">
    <property type="protein sequence ID" value="KAK4350982.1"/>
    <property type="molecule type" value="Genomic_DNA"/>
</dbReference>
<dbReference type="Proteomes" id="UP001291623">
    <property type="component" value="Unassembled WGS sequence"/>
</dbReference>
<sequence length="89" mass="10297">MHRVRVILSCARQLPAQPVKLSDLCRNMLDTVYEVSIEEEEVSEKIESGIQERNIDRSYANDLLICIARAVGIENEQSQLKKEFEKFKT</sequence>
<evidence type="ECO:0000313" key="2">
    <source>
        <dbReference type="Proteomes" id="UP001291623"/>
    </source>
</evidence>
<reference evidence="1" key="1">
    <citation type="submission" date="2023-12" db="EMBL/GenBank/DDBJ databases">
        <title>Genome assembly of Anisodus tanguticus.</title>
        <authorList>
            <person name="Wang Y.-J."/>
        </authorList>
    </citation>
    <scope>NUCLEOTIDE SEQUENCE</scope>
    <source>
        <strain evidence="1">KB-2021</strain>
        <tissue evidence="1">Leaf</tissue>
    </source>
</reference>
<evidence type="ECO:0000313" key="1">
    <source>
        <dbReference type="EMBL" id="KAK4350982.1"/>
    </source>
</evidence>
<accession>A0AAE1RHG0</accession>
<comment type="caution">
    <text evidence="1">The sequence shown here is derived from an EMBL/GenBank/DDBJ whole genome shotgun (WGS) entry which is preliminary data.</text>
</comment>